<dbReference type="PANTHER" id="PTHR37314:SF4">
    <property type="entry name" value="UPF0700 TRANSMEMBRANE PROTEIN YOAK"/>
    <property type="match status" value="1"/>
</dbReference>
<organism evidence="2 3">
    <name type="scientific">Vibrio hippocampi</name>
    <dbReference type="NCBI Taxonomy" id="654686"/>
    <lineage>
        <taxon>Bacteria</taxon>
        <taxon>Pseudomonadati</taxon>
        <taxon>Pseudomonadota</taxon>
        <taxon>Gammaproteobacteria</taxon>
        <taxon>Vibrionales</taxon>
        <taxon>Vibrionaceae</taxon>
        <taxon>Vibrio</taxon>
    </lineage>
</organism>
<dbReference type="EMBL" id="CAKLCM010000001">
    <property type="protein sequence ID" value="CAH0524323.1"/>
    <property type="molecule type" value="Genomic_DNA"/>
</dbReference>
<evidence type="ECO:0000313" key="2">
    <source>
        <dbReference type="EMBL" id="CAH0524323.1"/>
    </source>
</evidence>
<dbReference type="Pfam" id="PF06912">
    <property type="entry name" value="DUF1275"/>
    <property type="match status" value="1"/>
</dbReference>
<feature type="transmembrane region" description="Helical" evidence="1">
    <location>
        <begin position="170"/>
        <end position="189"/>
    </location>
</feature>
<keyword evidence="1" id="KW-0812">Transmembrane</keyword>
<evidence type="ECO:0008006" key="4">
    <source>
        <dbReference type="Google" id="ProtNLM"/>
    </source>
</evidence>
<keyword evidence="1" id="KW-0472">Membrane</keyword>
<evidence type="ECO:0000313" key="3">
    <source>
        <dbReference type="Proteomes" id="UP000838160"/>
    </source>
</evidence>
<feature type="transmembrane region" description="Helical" evidence="1">
    <location>
        <begin position="195"/>
        <end position="214"/>
    </location>
</feature>
<keyword evidence="1" id="KW-1133">Transmembrane helix</keyword>
<evidence type="ECO:0000256" key="1">
    <source>
        <dbReference type="SAM" id="Phobius"/>
    </source>
</evidence>
<sequence length="224" mass="24048">MISRLPKWVEVGALVLALIAGFINAIGLLSFEHQSVSHLSGTATLLGVSLLEGSYITILHLVGTLLCFVIGSAIAGFLLHGSTLKLGRHYDTALFLESLLLFLAFAFLTNNLSFGHFFASAACGLQNALATTYSGAVVRTTHVTGLFTDLGIMVGSILRGEKLDRRKSKLFLLIIIGFVVGGTLGALSYAHFNSYSLLIPAGFCFVVAEVYRQFNRDSKRAKSS</sequence>
<dbReference type="RefSeq" id="WP_237483244.1">
    <property type="nucleotide sequence ID" value="NZ_CAKLCM010000001.1"/>
</dbReference>
<dbReference type="Proteomes" id="UP000838160">
    <property type="component" value="Unassembled WGS sequence"/>
</dbReference>
<protein>
    <recommendedName>
        <fullName evidence="4">DUF1275 domain-containing protein</fullName>
    </recommendedName>
</protein>
<dbReference type="PANTHER" id="PTHR37314">
    <property type="entry name" value="SLR0142 PROTEIN"/>
    <property type="match status" value="1"/>
</dbReference>
<gene>
    <name evidence="2" type="ORF">VHP8226_00137</name>
</gene>
<reference evidence="2" key="1">
    <citation type="submission" date="2021-12" db="EMBL/GenBank/DDBJ databases">
        <authorList>
            <person name="Rodrigo-Torres L."/>
            <person name="Arahal R. D."/>
            <person name="Lucena T."/>
        </authorList>
    </citation>
    <scope>NUCLEOTIDE SEQUENCE</scope>
    <source>
        <strain evidence="2">CECT 8226</strain>
    </source>
</reference>
<feature type="transmembrane region" description="Helical" evidence="1">
    <location>
        <begin position="12"/>
        <end position="31"/>
    </location>
</feature>
<feature type="transmembrane region" description="Helical" evidence="1">
    <location>
        <begin position="99"/>
        <end position="119"/>
    </location>
</feature>
<keyword evidence="3" id="KW-1185">Reference proteome</keyword>
<feature type="transmembrane region" description="Helical" evidence="1">
    <location>
        <begin position="139"/>
        <end position="158"/>
    </location>
</feature>
<dbReference type="InterPro" id="IPR010699">
    <property type="entry name" value="DUF1275"/>
</dbReference>
<proteinExistence type="predicted"/>
<comment type="caution">
    <text evidence="2">The sequence shown here is derived from an EMBL/GenBank/DDBJ whole genome shotgun (WGS) entry which is preliminary data.</text>
</comment>
<name>A0ABM8ZFY2_9VIBR</name>
<feature type="transmembrane region" description="Helical" evidence="1">
    <location>
        <begin position="55"/>
        <end position="79"/>
    </location>
</feature>
<accession>A0ABM8ZFY2</accession>